<organism evidence="2 3">
    <name type="scientific">Candidatus Uhrbacteria bacterium CG_4_9_14_0_2_um_filter_41_50</name>
    <dbReference type="NCBI Taxonomy" id="1975031"/>
    <lineage>
        <taxon>Bacteria</taxon>
        <taxon>Candidatus Uhriibacteriota</taxon>
    </lineage>
</organism>
<protein>
    <submittedName>
        <fullName evidence="2">Uncharacterized protein</fullName>
    </submittedName>
</protein>
<name>A0A2M8EN94_9BACT</name>
<comment type="caution">
    <text evidence="2">The sequence shown here is derived from an EMBL/GenBank/DDBJ whole genome shotgun (WGS) entry which is preliminary data.</text>
</comment>
<dbReference type="AlphaFoldDB" id="A0A2M8EN94"/>
<gene>
    <name evidence="2" type="ORF">CO057_04020</name>
</gene>
<keyword evidence="1" id="KW-1133">Transmembrane helix</keyword>
<evidence type="ECO:0000256" key="1">
    <source>
        <dbReference type="SAM" id="Phobius"/>
    </source>
</evidence>
<feature type="transmembrane region" description="Helical" evidence="1">
    <location>
        <begin position="48"/>
        <end position="68"/>
    </location>
</feature>
<dbReference type="EMBL" id="PFSI01000058">
    <property type="protein sequence ID" value="PJC24216.1"/>
    <property type="molecule type" value="Genomic_DNA"/>
</dbReference>
<proteinExistence type="predicted"/>
<keyword evidence="1" id="KW-0812">Transmembrane</keyword>
<feature type="transmembrane region" description="Helical" evidence="1">
    <location>
        <begin position="21"/>
        <end position="42"/>
    </location>
</feature>
<sequence length="134" mass="16198">MENKRKHLEFIQGIISRMAGNLFFLRGWTITLIGALLALFSKNNSPDYIFYFLILVVFIFWILDGYFLSQERSYRDLYNHVRKLKEEDIDFSMDISEYQKYKKNTLIYSMFSYTLLVFYIPLISVAFFIMYQLK</sequence>
<dbReference type="Proteomes" id="UP000230251">
    <property type="component" value="Unassembled WGS sequence"/>
</dbReference>
<evidence type="ECO:0000313" key="3">
    <source>
        <dbReference type="Proteomes" id="UP000230251"/>
    </source>
</evidence>
<accession>A0A2M8EN94</accession>
<keyword evidence="1" id="KW-0472">Membrane</keyword>
<evidence type="ECO:0000313" key="2">
    <source>
        <dbReference type="EMBL" id="PJC24216.1"/>
    </source>
</evidence>
<feature type="transmembrane region" description="Helical" evidence="1">
    <location>
        <begin position="106"/>
        <end position="131"/>
    </location>
</feature>
<reference evidence="3" key="1">
    <citation type="submission" date="2017-09" db="EMBL/GenBank/DDBJ databases">
        <title>Depth-based differentiation of microbial function through sediment-hosted aquifers and enrichment of novel symbionts in the deep terrestrial subsurface.</title>
        <authorList>
            <person name="Probst A.J."/>
            <person name="Ladd B."/>
            <person name="Jarett J.K."/>
            <person name="Geller-Mcgrath D.E."/>
            <person name="Sieber C.M.K."/>
            <person name="Emerson J.B."/>
            <person name="Anantharaman K."/>
            <person name="Thomas B.C."/>
            <person name="Malmstrom R."/>
            <person name="Stieglmeier M."/>
            <person name="Klingl A."/>
            <person name="Woyke T."/>
            <person name="Ryan C.M."/>
            <person name="Banfield J.F."/>
        </authorList>
    </citation>
    <scope>NUCLEOTIDE SEQUENCE [LARGE SCALE GENOMIC DNA]</scope>
</reference>